<dbReference type="CDD" id="cd00882">
    <property type="entry name" value="Ras_like_GTPase"/>
    <property type="match status" value="1"/>
</dbReference>
<organism evidence="3 4">
    <name type="scientific">Leadbettera azotonutricia (strain ATCC BAA-888 / DSM 13862 / ZAS-9)</name>
    <name type="common">Treponema azotonutricium</name>
    <dbReference type="NCBI Taxonomy" id="545695"/>
    <lineage>
        <taxon>Bacteria</taxon>
        <taxon>Pseudomonadati</taxon>
        <taxon>Spirochaetota</taxon>
        <taxon>Spirochaetia</taxon>
        <taxon>Spirochaetales</taxon>
        <taxon>Breznakiellaceae</taxon>
        <taxon>Leadbettera</taxon>
    </lineage>
</organism>
<dbReference type="Pfam" id="PF19993">
    <property type="entry name" value="DO-GTPase2"/>
    <property type="match status" value="1"/>
</dbReference>
<dbReference type="EMBL" id="CP001841">
    <property type="protein sequence ID" value="AEF82317.1"/>
    <property type="molecule type" value="Genomic_DNA"/>
</dbReference>
<evidence type="ECO:0000313" key="4">
    <source>
        <dbReference type="Proteomes" id="UP000009222"/>
    </source>
</evidence>
<keyword evidence="1" id="KW-0812">Transmembrane</keyword>
<feature type="transmembrane region" description="Helical" evidence="1">
    <location>
        <begin position="28"/>
        <end position="50"/>
    </location>
</feature>
<proteinExistence type="predicted"/>
<reference evidence="4" key="1">
    <citation type="submission" date="2009-12" db="EMBL/GenBank/DDBJ databases">
        <title>Complete sequence of Treponema azotonutricium strain ZAS-9.</title>
        <authorList>
            <person name="Tetu S.G."/>
            <person name="Matson E."/>
            <person name="Ren Q."/>
            <person name="Seshadri R."/>
            <person name="Elbourne L."/>
            <person name="Hassan K.A."/>
            <person name="Durkin A."/>
            <person name="Radune D."/>
            <person name="Mohamoud Y."/>
            <person name="Shay R."/>
            <person name="Jin S."/>
            <person name="Zhang X."/>
            <person name="Lucey K."/>
            <person name="Ballor N.R."/>
            <person name="Ottesen E."/>
            <person name="Rosenthal R."/>
            <person name="Allen A."/>
            <person name="Leadbetter J.R."/>
            <person name="Paulsen I.T."/>
        </authorList>
    </citation>
    <scope>NUCLEOTIDE SEQUENCE [LARGE SCALE GENOMIC DNA]</scope>
    <source>
        <strain evidence="4">ATCC BAA-888 / DSM 13862 / ZAS-9</strain>
    </source>
</reference>
<dbReference type="SUPFAM" id="SSF52540">
    <property type="entry name" value="P-loop containing nucleoside triphosphate hydrolases"/>
    <property type="match status" value="1"/>
</dbReference>
<evidence type="ECO:0000313" key="3">
    <source>
        <dbReference type="EMBL" id="AEF82317.1"/>
    </source>
</evidence>
<dbReference type="KEGG" id="taz:TREAZ_1074"/>
<protein>
    <recommendedName>
        <fullName evidence="2">Double-GTPase 2 domain-containing protein</fullName>
    </recommendedName>
</protein>
<keyword evidence="1" id="KW-1133">Transmembrane helix</keyword>
<keyword evidence="4" id="KW-1185">Reference proteome</keyword>
<dbReference type="Gene3D" id="3.40.50.300">
    <property type="entry name" value="P-loop containing nucleotide triphosphate hydrolases"/>
    <property type="match status" value="1"/>
</dbReference>
<name>F5Y7K4_LEAAZ</name>
<keyword evidence="1" id="KW-0472">Membrane</keyword>
<dbReference type="InParanoid" id="F5Y7K4"/>
<feature type="transmembrane region" description="Helical" evidence="1">
    <location>
        <begin position="5"/>
        <end position="22"/>
    </location>
</feature>
<evidence type="ECO:0000256" key="1">
    <source>
        <dbReference type="SAM" id="Phobius"/>
    </source>
</evidence>
<evidence type="ECO:0000259" key="2">
    <source>
        <dbReference type="Pfam" id="PF19993"/>
    </source>
</evidence>
<dbReference type="STRING" id="545695.TREAZ_1074"/>
<feature type="transmembrane region" description="Helical" evidence="1">
    <location>
        <begin position="147"/>
        <end position="169"/>
    </location>
</feature>
<feature type="transmembrane region" description="Helical" evidence="1">
    <location>
        <begin position="121"/>
        <end position="141"/>
    </location>
</feature>
<dbReference type="AlphaFoldDB" id="F5Y7K4"/>
<dbReference type="eggNOG" id="COG0699">
    <property type="taxonomic scope" value="Bacteria"/>
</dbReference>
<dbReference type="HOGENOM" id="CLU_033427_0_0_12"/>
<reference evidence="3 4" key="2">
    <citation type="journal article" date="2011" name="ISME J.">
        <title>RNA-seq reveals cooperative metabolic interactions between two termite-gut spirochete species in co-culture.</title>
        <authorList>
            <person name="Rosenthal A.Z."/>
            <person name="Matson E.G."/>
            <person name="Eldar A."/>
            <person name="Leadbetter J.R."/>
        </authorList>
    </citation>
    <scope>NUCLEOTIDE SEQUENCE [LARGE SCALE GENOMIC DNA]</scope>
    <source>
        <strain evidence="4">ATCC BAA-888 / DSM 13862 / ZAS-9</strain>
    </source>
</reference>
<gene>
    <name evidence="3" type="ordered locus">TREAZ_1074</name>
</gene>
<dbReference type="OrthoDB" id="2990125at2"/>
<sequence>MGYIILAVIVIYLLYLLIRYVIIPLVSIIASASAGIGVVSAFLVSLINYVRSCVANRNPYTTYVDASSKKPFKEARRSYFFGPGYHQISNIIKGAWSNNVETWGKVRSWVNGLGSPWYIKMFPWLFFIVFSVVIWVFGSLWTAVFSAVHFVFIFAFMCIVYALFTLLWISDRLVLLVNSISARCPDCKERSTIPAFLCPSCGTKHTNLVPGPYGIFSTTCSCGCKLPSTFLNGRSKLEAICPDCGHELASSSASQFGIQLVGGVSAGKTTFLTSFLHLYLQNLRKNNGIEIKAYPQDSFNELEKWFATGKSESTNDMNANMYSIVYKRRNSDLSHQLSIYDIAGEVFENQSAVGQHQYHYCEGIIFMVDPFSVAGVRTQYESVHGGTLPMNFSTSNIGDVITGYIEEFSKKYTKTGKMSDIPVSVVITKADVDIIKKQIGLPKILENFKNNAERYHNNKDEARDSICREYLNSIGMSGVLNNLKAQFTNVHYFPISAMGHEKSENDSYDPWGVLEPVMWIINQYDAKLTEILK</sequence>
<dbReference type="InterPro" id="IPR027417">
    <property type="entry name" value="P-loop_NTPase"/>
</dbReference>
<dbReference type="RefSeq" id="WP_015710914.1">
    <property type="nucleotide sequence ID" value="NC_015577.1"/>
</dbReference>
<accession>F5Y7K4</accession>
<dbReference type="Proteomes" id="UP000009222">
    <property type="component" value="Chromosome"/>
</dbReference>
<feature type="domain" description="Double-GTPase 2" evidence="2">
    <location>
        <begin position="258"/>
        <end position="438"/>
    </location>
</feature>
<dbReference type="InterPro" id="IPR045528">
    <property type="entry name" value="DO-GTPase2"/>
</dbReference>